<evidence type="ECO:0000313" key="2">
    <source>
        <dbReference type="Proteomes" id="UP000287651"/>
    </source>
</evidence>
<comment type="caution">
    <text evidence="1">The sequence shown here is derived from an EMBL/GenBank/DDBJ whole genome shotgun (WGS) entry which is preliminary data.</text>
</comment>
<sequence>MFRPAIPCRAQSSPRQLAGLSPFGISSKAPSFMVTGRLDAAVGEESEGDAATRDNGRASLARVLEAAKAFRALRLARSSSNFFFQMQSMASASFYVTSAVVRANGNTEINAAMIAVD</sequence>
<dbReference type="AlphaFoldDB" id="A0A426ZWB6"/>
<name>A0A426ZWB6_ENSVE</name>
<dbReference type="EMBL" id="AMZH03004744">
    <property type="protein sequence ID" value="RRT68284.1"/>
    <property type="molecule type" value="Genomic_DNA"/>
</dbReference>
<gene>
    <name evidence="1" type="ORF">B296_00018525</name>
</gene>
<reference evidence="1 2" key="1">
    <citation type="journal article" date="2014" name="Agronomy (Basel)">
        <title>A Draft Genome Sequence for Ensete ventricosum, the Drought-Tolerant Tree Against Hunger.</title>
        <authorList>
            <person name="Harrison J."/>
            <person name="Moore K.A."/>
            <person name="Paszkiewicz K."/>
            <person name="Jones T."/>
            <person name="Grant M."/>
            <person name="Ambacheew D."/>
            <person name="Muzemil S."/>
            <person name="Studholme D.J."/>
        </authorList>
    </citation>
    <scope>NUCLEOTIDE SEQUENCE [LARGE SCALE GENOMIC DNA]</scope>
</reference>
<organism evidence="1 2">
    <name type="scientific">Ensete ventricosum</name>
    <name type="common">Abyssinian banana</name>
    <name type="synonym">Musa ensete</name>
    <dbReference type="NCBI Taxonomy" id="4639"/>
    <lineage>
        <taxon>Eukaryota</taxon>
        <taxon>Viridiplantae</taxon>
        <taxon>Streptophyta</taxon>
        <taxon>Embryophyta</taxon>
        <taxon>Tracheophyta</taxon>
        <taxon>Spermatophyta</taxon>
        <taxon>Magnoliopsida</taxon>
        <taxon>Liliopsida</taxon>
        <taxon>Zingiberales</taxon>
        <taxon>Musaceae</taxon>
        <taxon>Ensete</taxon>
    </lineage>
</organism>
<evidence type="ECO:0000313" key="1">
    <source>
        <dbReference type="EMBL" id="RRT68284.1"/>
    </source>
</evidence>
<dbReference type="Proteomes" id="UP000287651">
    <property type="component" value="Unassembled WGS sequence"/>
</dbReference>
<proteinExistence type="predicted"/>
<accession>A0A426ZWB6</accession>
<protein>
    <submittedName>
        <fullName evidence="1">Uncharacterized protein</fullName>
    </submittedName>
</protein>